<evidence type="ECO:0000313" key="2">
    <source>
        <dbReference type="EMBL" id="OLV18962.1"/>
    </source>
</evidence>
<dbReference type="GO" id="GO:0006313">
    <property type="term" value="P:DNA transposition"/>
    <property type="evidence" value="ECO:0007669"/>
    <property type="project" value="InterPro"/>
</dbReference>
<gene>
    <name evidence="2" type="ORF">BOO71_0004291</name>
</gene>
<evidence type="ECO:0000313" key="3">
    <source>
        <dbReference type="Proteomes" id="UP000186607"/>
    </source>
</evidence>
<name>A0A1U7P1B7_9DEIO</name>
<sequence length="66" mass="7258">MAVITTWNTVYLGQAVSALRAEGIDIPDELLAHVSPLGWEHVGLTGDYLWRPEDVPPLGTFRKLNG</sequence>
<dbReference type="AlphaFoldDB" id="A0A1U7P1B7"/>
<dbReference type="EMBL" id="MSTI01000048">
    <property type="protein sequence ID" value="OLV18962.1"/>
    <property type="molecule type" value="Genomic_DNA"/>
</dbReference>
<dbReference type="GO" id="GO:0004803">
    <property type="term" value="F:transposase activity"/>
    <property type="evidence" value="ECO:0007669"/>
    <property type="project" value="InterPro"/>
</dbReference>
<dbReference type="InterPro" id="IPR002513">
    <property type="entry name" value="Tn3_Tnp_DDE_dom"/>
</dbReference>
<proteinExistence type="predicted"/>
<accession>A0A1U7P1B7</accession>
<feature type="domain" description="Tn3 transposase DDE" evidence="1">
    <location>
        <begin position="2"/>
        <end position="48"/>
    </location>
</feature>
<dbReference type="STRING" id="249408.BOO71_0004291"/>
<protein>
    <submittedName>
        <fullName evidence="2">Mobile element protein</fullName>
    </submittedName>
</protein>
<evidence type="ECO:0000259" key="1">
    <source>
        <dbReference type="Pfam" id="PF01526"/>
    </source>
</evidence>
<keyword evidence="3" id="KW-1185">Reference proteome</keyword>
<organism evidence="2 3">
    <name type="scientific">Deinococcus marmoris</name>
    <dbReference type="NCBI Taxonomy" id="249408"/>
    <lineage>
        <taxon>Bacteria</taxon>
        <taxon>Thermotogati</taxon>
        <taxon>Deinococcota</taxon>
        <taxon>Deinococci</taxon>
        <taxon>Deinococcales</taxon>
        <taxon>Deinococcaceae</taxon>
        <taxon>Deinococcus</taxon>
    </lineage>
</organism>
<dbReference type="Pfam" id="PF01526">
    <property type="entry name" value="DDE_Tnp_Tn3"/>
    <property type="match status" value="1"/>
</dbReference>
<reference evidence="2 3" key="1">
    <citation type="submission" date="2017-01" db="EMBL/GenBank/DDBJ databases">
        <title>Genome Analysis of Deinococcus marmoris KOPRI26562.</title>
        <authorList>
            <person name="Kim J.H."/>
            <person name="Oh H.-M."/>
        </authorList>
    </citation>
    <scope>NUCLEOTIDE SEQUENCE [LARGE SCALE GENOMIC DNA]</scope>
    <source>
        <strain evidence="2 3">KOPRI26562</strain>
    </source>
</reference>
<comment type="caution">
    <text evidence="2">The sequence shown here is derived from an EMBL/GenBank/DDBJ whole genome shotgun (WGS) entry which is preliminary data.</text>
</comment>
<dbReference type="Proteomes" id="UP000186607">
    <property type="component" value="Unassembled WGS sequence"/>
</dbReference>